<dbReference type="EMBL" id="GL883079">
    <property type="protein sequence ID" value="EGF90757.1"/>
    <property type="molecule type" value="Genomic_DNA"/>
</dbReference>
<evidence type="ECO:0008006" key="5">
    <source>
        <dbReference type="Google" id="ProtNLM"/>
    </source>
</evidence>
<feature type="compositionally biased region" description="Basic and acidic residues" evidence="1">
    <location>
        <begin position="84"/>
        <end position="98"/>
    </location>
</feature>
<protein>
    <recommendedName>
        <fullName evidence="5">Secreted protein</fullName>
    </recommendedName>
</protein>
<feature type="region of interest" description="Disordered" evidence="1">
    <location>
        <begin position="82"/>
        <end position="102"/>
    </location>
</feature>
<dbReference type="RefSeq" id="WP_006274571.1">
    <property type="nucleotide sequence ID" value="NZ_GL883079.1"/>
</dbReference>
<evidence type="ECO:0000256" key="2">
    <source>
        <dbReference type="SAM" id="SignalP"/>
    </source>
</evidence>
<dbReference type="AlphaFoldDB" id="F4QRC0"/>
<name>F4QRC0_9CAUL</name>
<evidence type="ECO:0000256" key="1">
    <source>
        <dbReference type="SAM" id="MobiDB-lite"/>
    </source>
</evidence>
<feature type="signal peptide" evidence="2">
    <location>
        <begin position="1"/>
        <end position="26"/>
    </location>
</feature>
<keyword evidence="2" id="KW-0732">Signal</keyword>
<evidence type="ECO:0000313" key="3">
    <source>
        <dbReference type="EMBL" id="EGF90757.1"/>
    </source>
</evidence>
<sequence>MTRLKSALLTMILSATVAAVALPAAAHCPYGKTHSHKVAKKKTKTAKAVACNCDKPVKAMARKAAKAKPAPAAQPRDYAWRSSDTYHNDHSERSEGVDLHQTSWESSTVTTRVVSRRVVYIRLEDGRLLQHARDCRDRHHDHVWQAY</sequence>
<gene>
    <name evidence="3" type="ORF">ABI_37900</name>
</gene>
<feature type="chain" id="PRO_5003314371" description="Secreted protein" evidence="2">
    <location>
        <begin position="27"/>
        <end position="147"/>
    </location>
</feature>
<organism evidence="3 4">
    <name type="scientific">Asticcacaulis biprosthecium C19</name>
    <dbReference type="NCBI Taxonomy" id="715226"/>
    <lineage>
        <taxon>Bacteria</taxon>
        <taxon>Pseudomonadati</taxon>
        <taxon>Pseudomonadota</taxon>
        <taxon>Alphaproteobacteria</taxon>
        <taxon>Caulobacterales</taxon>
        <taxon>Caulobacteraceae</taxon>
        <taxon>Asticcacaulis</taxon>
    </lineage>
</organism>
<keyword evidence="4" id="KW-1185">Reference proteome</keyword>
<proteinExistence type="predicted"/>
<evidence type="ECO:0000313" key="4">
    <source>
        <dbReference type="Proteomes" id="UP000006512"/>
    </source>
</evidence>
<dbReference type="HOGENOM" id="CLU_1764238_0_0_5"/>
<reference evidence="4" key="1">
    <citation type="submission" date="2011-03" db="EMBL/GenBank/DDBJ databases">
        <title>Draft genome sequence of Brevundimonas diminuta.</title>
        <authorList>
            <person name="Brown P.J.B."/>
            <person name="Buechlein A."/>
            <person name="Hemmerich C."/>
            <person name="Brun Y.V."/>
        </authorList>
    </citation>
    <scope>NUCLEOTIDE SEQUENCE [LARGE SCALE GENOMIC DNA]</scope>
    <source>
        <strain evidence="4">C19</strain>
    </source>
</reference>
<accession>F4QRC0</accession>
<dbReference type="Proteomes" id="UP000006512">
    <property type="component" value="Unassembled WGS sequence"/>
</dbReference>
<dbReference type="OrthoDB" id="9900509at2"/>